<dbReference type="EMBL" id="BAUJ01000010">
    <property type="protein sequence ID" value="GAD88803.1"/>
    <property type="molecule type" value="Genomic_DNA"/>
</dbReference>
<comment type="caution">
    <text evidence="2">The sequence shown here is derived from an EMBL/GenBank/DDBJ whole genome shotgun (WGS) entry which is preliminary data.</text>
</comment>
<reference evidence="2 3" key="1">
    <citation type="submission" date="2013-10" db="EMBL/GenBank/DDBJ databases">
        <authorList>
            <person name="Ichikawa N."/>
            <person name="Kimura A."/>
            <person name="Ohji S."/>
            <person name="Hosoyama A."/>
            <person name="Fujita N."/>
        </authorList>
    </citation>
    <scope>NUCLEOTIDE SEQUENCE [LARGE SCALE GENOMIC DNA]</scope>
    <source>
        <strain evidence="2 3">NBRC 102217</strain>
    </source>
</reference>
<feature type="chain" id="PRO_5004732531" description="Outer membrane protein beta-barrel domain-containing protein" evidence="1">
    <location>
        <begin position="45"/>
        <end position="202"/>
    </location>
</feature>
<reference evidence="2 3" key="2">
    <citation type="submission" date="2013-11" db="EMBL/GenBank/DDBJ databases">
        <title>Whole genome shotgun sequence of Vibrio halioticoli NBRC 102217.</title>
        <authorList>
            <person name="Isaki S."/>
            <person name="Kimura A."/>
            <person name="Ohji S."/>
            <person name="Hosoyama A."/>
            <person name="Fujita N."/>
            <person name="Hashimoto M."/>
            <person name="Hosoyama Y."/>
            <person name="Yamazoe A."/>
        </authorList>
    </citation>
    <scope>NUCLEOTIDE SEQUENCE [LARGE SCALE GENOMIC DNA]</scope>
    <source>
        <strain evidence="2 3">NBRC 102217</strain>
    </source>
</reference>
<evidence type="ECO:0000256" key="1">
    <source>
        <dbReference type="SAM" id="SignalP"/>
    </source>
</evidence>
<name>V5FBT8_9VIBR</name>
<evidence type="ECO:0000313" key="2">
    <source>
        <dbReference type="EMBL" id="GAD88803.1"/>
    </source>
</evidence>
<keyword evidence="1" id="KW-0732">Signal</keyword>
<gene>
    <name evidence="2" type="ORF">VHA01S_010_00290</name>
</gene>
<dbReference type="AlphaFoldDB" id="V5FBT8"/>
<feature type="signal peptide" evidence="1">
    <location>
        <begin position="1"/>
        <end position="44"/>
    </location>
</feature>
<accession>V5FBT8</accession>
<dbReference type="eggNOG" id="ENOG5031T2K">
    <property type="taxonomic scope" value="Bacteria"/>
</dbReference>
<evidence type="ECO:0008006" key="4">
    <source>
        <dbReference type="Google" id="ProtNLM"/>
    </source>
</evidence>
<sequence length="202" mass="22335">MYDDGITPVSQGHTITPSRLSRIMRKLACAALAVAATFSGTAFAESPAVMSNFNYDYVDARIGMAPLTFGAGFSKSIHPNAHFVTTIDSEFEDDYNLRAGLGFHAPATNWADITGEMLLRVVDNHKYNNEVGMEVNLGWRQWLGPQFEVGGHVGYVTIDSNDDWMGGVYGRFHATELFSLGLEGKINDFYGDQLMLTTRFVF</sequence>
<keyword evidence="3" id="KW-1185">Reference proteome</keyword>
<proteinExistence type="predicted"/>
<organism evidence="2 3">
    <name type="scientific">Vibrio halioticoli NBRC 102217</name>
    <dbReference type="NCBI Taxonomy" id="1219072"/>
    <lineage>
        <taxon>Bacteria</taxon>
        <taxon>Pseudomonadati</taxon>
        <taxon>Pseudomonadota</taxon>
        <taxon>Gammaproteobacteria</taxon>
        <taxon>Vibrionales</taxon>
        <taxon>Vibrionaceae</taxon>
        <taxon>Vibrio</taxon>
    </lineage>
</organism>
<protein>
    <recommendedName>
        <fullName evidence="4">Outer membrane protein beta-barrel domain-containing protein</fullName>
    </recommendedName>
</protein>
<evidence type="ECO:0000313" key="3">
    <source>
        <dbReference type="Proteomes" id="UP000017800"/>
    </source>
</evidence>
<dbReference type="Proteomes" id="UP000017800">
    <property type="component" value="Unassembled WGS sequence"/>
</dbReference>